<dbReference type="Proteomes" id="UP000314294">
    <property type="component" value="Unassembled WGS sequence"/>
</dbReference>
<evidence type="ECO:0000256" key="1">
    <source>
        <dbReference type="SAM" id="MobiDB-lite"/>
    </source>
</evidence>
<feature type="region of interest" description="Disordered" evidence="1">
    <location>
        <begin position="1"/>
        <end position="43"/>
    </location>
</feature>
<evidence type="ECO:0000313" key="3">
    <source>
        <dbReference type="Proteomes" id="UP000314294"/>
    </source>
</evidence>
<comment type="caution">
    <text evidence="2">The sequence shown here is derived from an EMBL/GenBank/DDBJ whole genome shotgun (WGS) entry which is preliminary data.</text>
</comment>
<keyword evidence="3" id="KW-1185">Reference proteome</keyword>
<organism evidence="2 3">
    <name type="scientific">Liparis tanakae</name>
    <name type="common">Tanaka's snailfish</name>
    <dbReference type="NCBI Taxonomy" id="230148"/>
    <lineage>
        <taxon>Eukaryota</taxon>
        <taxon>Metazoa</taxon>
        <taxon>Chordata</taxon>
        <taxon>Craniata</taxon>
        <taxon>Vertebrata</taxon>
        <taxon>Euteleostomi</taxon>
        <taxon>Actinopterygii</taxon>
        <taxon>Neopterygii</taxon>
        <taxon>Teleostei</taxon>
        <taxon>Neoteleostei</taxon>
        <taxon>Acanthomorphata</taxon>
        <taxon>Eupercaria</taxon>
        <taxon>Perciformes</taxon>
        <taxon>Cottioidei</taxon>
        <taxon>Cottales</taxon>
        <taxon>Liparidae</taxon>
        <taxon>Liparis</taxon>
    </lineage>
</organism>
<gene>
    <name evidence="2" type="ORF">EYF80_016621</name>
</gene>
<sequence length="61" mass="7031">MKRRRALLPPAGLERNTRRTNETLDTRVKGQRPRNSSYMSRECPEDSSLFWLSGSPLVGVR</sequence>
<name>A0A4Z2I6Q5_9TELE</name>
<proteinExistence type="predicted"/>
<feature type="compositionally biased region" description="Basic and acidic residues" evidence="1">
    <location>
        <begin position="15"/>
        <end position="28"/>
    </location>
</feature>
<dbReference type="AlphaFoldDB" id="A0A4Z2I6Q5"/>
<accession>A0A4Z2I6Q5</accession>
<protein>
    <submittedName>
        <fullName evidence="2">Uncharacterized protein</fullName>
    </submittedName>
</protein>
<evidence type="ECO:0000313" key="2">
    <source>
        <dbReference type="EMBL" id="TNN73135.1"/>
    </source>
</evidence>
<reference evidence="2 3" key="1">
    <citation type="submission" date="2019-03" db="EMBL/GenBank/DDBJ databases">
        <title>First draft genome of Liparis tanakae, snailfish: a comprehensive survey of snailfish specific genes.</title>
        <authorList>
            <person name="Kim W."/>
            <person name="Song I."/>
            <person name="Jeong J.-H."/>
            <person name="Kim D."/>
            <person name="Kim S."/>
            <person name="Ryu S."/>
            <person name="Song J.Y."/>
            <person name="Lee S.K."/>
        </authorList>
    </citation>
    <scope>NUCLEOTIDE SEQUENCE [LARGE SCALE GENOMIC DNA]</scope>
    <source>
        <tissue evidence="2">Muscle</tissue>
    </source>
</reference>
<dbReference type="EMBL" id="SRLO01000128">
    <property type="protein sequence ID" value="TNN73135.1"/>
    <property type="molecule type" value="Genomic_DNA"/>
</dbReference>